<protein>
    <submittedName>
        <fullName evidence="2">Uncharacterized protein</fullName>
    </submittedName>
</protein>
<proteinExistence type="predicted"/>
<sequence length="96" mass="10832">MQQLIGCPHRRGQRQAPPSTAGQKGYLVLLLDGHIAENTRKNITELNTSIGTNKITINIVKCIANKSLYISNRDFFKKTCSLEIGAQKDWIKSFER</sequence>
<accession>A0A0E9RLN5</accession>
<feature type="region of interest" description="Disordered" evidence="1">
    <location>
        <begin position="1"/>
        <end position="21"/>
    </location>
</feature>
<evidence type="ECO:0000313" key="2">
    <source>
        <dbReference type="EMBL" id="JAH30009.1"/>
    </source>
</evidence>
<evidence type="ECO:0000256" key="1">
    <source>
        <dbReference type="SAM" id="MobiDB-lite"/>
    </source>
</evidence>
<dbReference type="EMBL" id="GBXM01078568">
    <property type="protein sequence ID" value="JAH30009.1"/>
    <property type="molecule type" value="Transcribed_RNA"/>
</dbReference>
<organism evidence="2">
    <name type="scientific">Anguilla anguilla</name>
    <name type="common">European freshwater eel</name>
    <name type="synonym">Muraena anguilla</name>
    <dbReference type="NCBI Taxonomy" id="7936"/>
    <lineage>
        <taxon>Eukaryota</taxon>
        <taxon>Metazoa</taxon>
        <taxon>Chordata</taxon>
        <taxon>Craniata</taxon>
        <taxon>Vertebrata</taxon>
        <taxon>Euteleostomi</taxon>
        <taxon>Actinopterygii</taxon>
        <taxon>Neopterygii</taxon>
        <taxon>Teleostei</taxon>
        <taxon>Anguilliformes</taxon>
        <taxon>Anguillidae</taxon>
        <taxon>Anguilla</taxon>
    </lineage>
</organism>
<dbReference type="AlphaFoldDB" id="A0A0E9RLN5"/>
<reference evidence="2" key="2">
    <citation type="journal article" date="2015" name="Fish Shellfish Immunol.">
        <title>Early steps in the European eel (Anguilla anguilla)-Vibrio vulnificus interaction in the gills: Role of the RtxA13 toxin.</title>
        <authorList>
            <person name="Callol A."/>
            <person name="Pajuelo D."/>
            <person name="Ebbesson L."/>
            <person name="Teles M."/>
            <person name="MacKenzie S."/>
            <person name="Amaro C."/>
        </authorList>
    </citation>
    <scope>NUCLEOTIDE SEQUENCE</scope>
</reference>
<reference evidence="2" key="1">
    <citation type="submission" date="2014-11" db="EMBL/GenBank/DDBJ databases">
        <authorList>
            <person name="Amaro Gonzalez C."/>
        </authorList>
    </citation>
    <scope>NUCLEOTIDE SEQUENCE</scope>
</reference>
<name>A0A0E9RLN5_ANGAN</name>